<dbReference type="AlphaFoldDB" id="A0A848NXB0"/>
<protein>
    <submittedName>
        <fullName evidence="6">TetR/AcrR family transcriptional regulator</fullName>
    </submittedName>
</protein>
<evidence type="ECO:0000256" key="3">
    <source>
        <dbReference type="ARBA" id="ARBA00023163"/>
    </source>
</evidence>
<dbReference type="Pfam" id="PF16925">
    <property type="entry name" value="TetR_C_13"/>
    <property type="match status" value="1"/>
</dbReference>
<dbReference type="EMBL" id="JABBZM010000003">
    <property type="protein sequence ID" value="NMV37116.1"/>
    <property type="molecule type" value="Genomic_DNA"/>
</dbReference>
<dbReference type="InterPro" id="IPR036271">
    <property type="entry name" value="Tet_transcr_reg_TetR-rel_C_sf"/>
</dbReference>
<keyword evidence="2 4" id="KW-0238">DNA-binding</keyword>
<reference evidence="6 7" key="1">
    <citation type="submission" date="2020-04" db="EMBL/GenBank/DDBJ databases">
        <title>Ralstonia insidiosa genome sequencing and assembly.</title>
        <authorList>
            <person name="Martins R.C.R."/>
            <person name="Perdigao-Neto L.V."/>
            <person name="Levin A.S.S."/>
            <person name="Costa S.F."/>
        </authorList>
    </citation>
    <scope>NUCLEOTIDE SEQUENCE [LARGE SCALE GENOMIC DNA]</scope>
    <source>
        <strain evidence="6 7">5047</strain>
    </source>
</reference>
<sequence length="197" mass="21053">MARKKSFDRDAALAEAMRVFWKHGYEATSTDMLMAAMGIGRQSLYDTFGDKRTLYLEALGLYSAQTVSDLIARTRGKDSPLEALRAVLSQAAALPPDRRALGCIAVNAIGEFGQRDEDVLQAMAGGGSVLDLVLEDLVRQGMAVGEIVDSIKPESAVRFLLSVRSGLMTGARGGAAPEHLLDVAEIALNALRTKSSP</sequence>
<evidence type="ECO:0000256" key="4">
    <source>
        <dbReference type="PROSITE-ProRule" id="PRU00335"/>
    </source>
</evidence>
<evidence type="ECO:0000313" key="7">
    <source>
        <dbReference type="Proteomes" id="UP000575469"/>
    </source>
</evidence>
<feature type="domain" description="HTH tetR-type" evidence="5">
    <location>
        <begin position="6"/>
        <end position="66"/>
    </location>
</feature>
<dbReference type="PANTHER" id="PTHR47506:SF1">
    <property type="entry name" value="HTH-TYPE TRANSCRIPTIONAL REGULATOR YJDC"/>
    <property type="match status" value="1"/>
</dbReference>
<dbReference type="GO" id="GO:0003677">
    <property type="term" value="F:DNA binding"/>
    <property type="evidence" value="ECO:0007669"/>
    <property type="project" value="UniProtKB-UniRule"/>
</dbReference>
<evidence type="ECO:0000259" key="5">
    <source>
        <dbReference type="PROSITE" id="PS50977"/>
    </source>
</evidence>
<dbReference type="Pfam" id="PF00440">
    <property type="entry name" value="TetR_N"/>
    <property type="match status" value="1"/>
</dbReference>
<dbReference type="PANTHER" id="PTHR47506">
    <property type="entry name" value="TRANSCRIPTIONAL REGULATORY PROTEIN"/>
    <property type="match status" value="1"/>
</dbReference>
<dbReference type="SUPFAM" id="SSF46689">
    <property type="entry name" value="Homeodomain-like"/>
    <property type="match status" value="1"/>
</dbReference>
<keyword evidence="1" id="KW-0805">Transcription regulation</keyword>
<dbReference type="InterPro" id="IPR001647">
    <property type="entry name" value="HTH_TetR"/>
</dbReference>
<feature type="DNA-binding region" description="H-T-H motif" evidence="4">
    <location>
        <begin position="29"/>
        <end position="48"/>
    </location>
</feature>
<evidence type="ECO:0000313" key="6">
    <source>
        <dbReference type="EMBL" id="NMV37116.1"/>
    </source>
</evidence>
<comment type="caution">
    <text evidence="6">The sequence shown here is derived from an EMBL/GenBank/DDBJ whole genome shotgun (WGS) entry which is preliminary data.</text>
</comment>
<keyword evidence="3" id="KW-0804">Transcription</keyword>
<evidence type="ECO:0000256" key="1">
    <source>
        <dbReference type="ARBA" id="ARBA00023015"/>
    </source>
</evidence>
<dbReference type="Gene3D" id="1.10.357.10">
    <property type="entry name" value="Tetracycline Repressor, domain 2"/>
    <property type="match status" value="1"/>
</dbReference>
<dbReference type="Gene3D" id="1.10.10.60">
    <property type="entry name" value="Homeodomain-like"/>
    <property type="match status" value="1"/>
</dbReference>
<dbReference type="InterPro" id="IPR009057">
    <property type="entry name" value="Homeodomain-like_sf"/>
</dbReference>
<dbReference type="RefSeq" id="WP_169339345.1">
    <property type="nucleotide sequence ID" value="NZ_JABBZM010000003.1"/>
</dbReference>
<dbReference type="Proteomes" id="UP000575469">
    <property type="component" value="Unassembled WGS sequence"/>
</dbReference>
<dbReference type="SUPFAM" id="SSF48498">
    <property type="entry name" value="Tetracyclin repressor-like, C-terminal domain"/>
    <property type="match status" value="1"/>
</dbReference>
<accession>A0A848NXB0</accession>
<organism evidence="6 7">
    <name type="scientific">Ralstonia insidiosa</name>
    <dbReference type="NCBI Taxonomy" id="190721"/>
    <lineage>
        <taxon>Bacteria</taxon>
        <taxon>Pseudomonadati</taxon>
        <taxon>Pseudomonadota</taxon>
        <taxon>Betaproteobacteria</taxon>
        <taxon>Burkholderiales</taxon>
        <taxon>Burkholderiaceae</taxon>
        <taxon>Ralstonia</taxon>
    </lineage>
</organism>
<name>A0A848NXB0_9RALS</name>
<dbReference type="PROSITE" id="PS50977">
    <property type="entry name" value="HTH_TETR_2"/>
    <property type="match status" value="1"/>
</dbReference>
<dbReference type="InterPro" id="IPR011075">
    <property type="entry name" value="TetR_C"/>
</dbReference>
<gene>
    <name evidence="6" type="ORF">HGR00_04250</name>
</gene>
<evidence type="ECO:0000256" key="2">
    <source>
        <dbReference type="ARBA" id="ARBA00023125"/>
    </source>
</evidence>
<proteinExistence type="predicted"/>